<keyword evidence="3" id="KW-0285">Flavoprotein</keyword>
<dbReference type="SUPFAM" id="SSF56176">
    <property type="entry name" value="FAD-binding/transporter-associated domain-like"/>
    <property type="match status" value="1"/>
</dbReference>
<evidence type="ECO:0000256" key="3">
    <source>
        <dbReference type="ARBA" id="ARBA00022630"/>
    </source>
</evidence>
<accession>A0A919RF48</accession>
<evidence type="ECO:0000256" key="1">
    <source>
        <dbReference type="ARBA" id="ARBA00001974"/>
    </source>
</evidence>
<dbReference type="Pfam" id="PF09265">
    <property type="entry name" value="Cytokin-bind"/>
    <property type="match status" value="1"/>
</dbReference>
<feature type="domain" description="FAD-binding PCMH-type" evidence="7">
    <location>
        <begin position="51"/>
        <end position="221"/>
    </location>
</feature>
<evidence type="ECO:0000259" key="7">
    <source>
        <dbReference type="PROSITE" id="PS51387"/>
    </source>
</evidence>
<keyword evidence="4" id="KW-0274">FAD</keyword>
<dbReference type="InterPro" id="IPR016166">
    <property type="entry name" value="FAD-bd_PCMH"/>
</dbReference>
<dbReference type="Gene3D" id="3.40.462.10">
    <property type="entry name" value="FAD-linked oxidases, C-terminal domain"/>
    <property type="match status" value="1"/>
</dbReference>
<dbReference type="InterPro" id="IPR016170">
    <property type="entry name" value="Cytok_DH_C_sf"/>
</dbReference>
<dbReference type="PANTHER" id="PTHR13878:SF53">
    <property type="entry name" value="CYTOKININ DEHYDROGENASE 6"/>
    <property type="match status" value="1"/>
</dbReference>
<dbReference type="InterPro" id="IPR016169">
    <property type="entry name" value="FAD-bd_PCMH_sub2"/>
</dbReference>
<dbReference type="GO" id="GO:0071949">
    <property type="term" value="F:FAD binding"/>
    <property type="evidence" value="ECO:0007669"/>
    <property type="project" value="InterPro"/>
</dbReference>
<evidence type="ECO:0000256" key="2">
    <source>
        <dbReference type="ARBA" id="ARBA00005466"/>
    </source>
</evidence>
<dbReference type="InterPro" id="IPR016167">
    <property type="entry name" value="FAD-bd_PCMH_sub1"/>
</dbReference>
<dbReference type="Pfam" id="PF01565">
    <property type="entry name" value="FAD_binding_4"/>
    <property type="match status" value="1"/>
</dbReference>
<dbReference type="EMBL" id="BOOW01000018">
    <property type="protein sequence ID" value="GII92751.1"/>
    <property type="molecule type" value="Genomic_DNA"/>
</dbReference>
<proteinExistence type="inferred from homology"/>
<keyword evidence="9" id="KW-1185">Reference proteome</keyword>
<dbReference type="InterPro" id="IPR016164">
    <property type="entry name" value="FAD-linked_Oxase-like_C"/>
</dbReference>
<dbReference type="InterPro" id="IPR050432">
    <property type="entry name" value="FAD-linked_Oxidoreductases_BP"/>
</dbReference>
<evidence type="ECO:0000256" key="6">
    <source>
        <dbReference type="SAM" id="MobiDB-lite"/>
    </source>
</evidence>
<reference evidence="8" key="1">
    <citation type="submission" date="2021-01" db="EMBL/GenBank/DDBJ databases">
        <title>Whole genome shotgun sequence of Sinosporangium siamense NBRC 109515.</title>
        <authorList>
            <person name="Komaki H."/>
            <person name="Tamura T."/>
        </authorList>
    </citation>
    <scope>NUCLEOTIDE SEQUENCE</scope>
    <source>
        <strain evidence="8">NBRC 109515</strain>
    </source>
</reference>
<dbReference type="SUPFAM" id="SSF55103">
    <property type="entry name" value="FAD-linked oxidases, C-terminal domain"/>
    <property type="match status" value="1"/>
</dbReference>
<comment type="similarity">
    <text evidence="2">Belongs to the oxygen-dependent FAD-linked oxidoreductase family.</text>
</comment>
<dbReference type="PANTHER" id="PTHR13878">
    <property type="entry name" value="GULONOLACTONE OXIDASE"/>
    <property type="match status" value="1"/>
</dbReference>
<dbReference type="PROSITE" id="PS51387">
    <property type="entry name" value="FAD_PCMH"/>
    <property type="match status" value="1"/>
</dbReference>
<dbReference type="InterPro" id="IPR015345">
    <property type="entry name" value="Cytokinin_DH_FAD/cytokin-bd"/>
</dbReference>
<dbReference type="AlphaFoldDB" id="A0A919RF48"/>
<evidence type="ECO:0000256" key="5">
    <source>
        <dbReference type="ARBA" id="ARBA00023002"/>
    </source>
</evidence>
<sequence length="432" mass="45220">MSMESTGSAHTAGIADEPPDSGFVGLSGLPGELLIDPESLAAAADDFGHIVHRIPAAVLRPGSAADVAHALRFAARAGIPARARGAGHATHGGAQVQGGLVIDMTALRRVHAVAGDRVTVDAGALWSHVLAATLPLGLTPPVLTDYLEITVGGTLSAGGLGGTSHRHGAQTDHVLSLDVATPGGTVTRCGPESNRELFDAVRAGHGDHGIIVSATVRLIPAPAFARRCKLVYPDLHTLAADQRRLIAEGPFDFVQGQVIPTLEGWGYLLEAVAYHASGRRPDDAALLDGLHHLPGAPGEEFEDLAYGEFLHRMASGAAFLRDTGEWHHPHPWLNVFIPGSVAADLTADILADFTTDDLGQSGVILFYPVNTTHIKTPNLALPAEPEAFLLSLLRTSPPEDLEAVNTALTQNQAIHNKITATGGTLYPIGTRF</sequence>
<comment type="cofactor">
    <cofactor evidence="1">
        <name>FAD</name>
        <dbReference type="ChEBI" id="CHEBI:57692"/>
    </cofactor>
</comment>
<protein>
    <recommendedName>
        <fullName evidence="7">FAD-binding PCMH-type domain-containing protein</fullName>
    </recommendedName>
</protein>
<gene>
    <name evidence="8" type="ORF">Ssi02_29820</name>
</gene>
<dbReference type="GO" id="GO:0009690">
    <property type="term" value="P:cytokinin metabolic process"/>
    <property type="evidence" value="ECO:0007669"/>
    <property type="project" value="InterPro"/>
</dbReference>
<organism evidence="8 9">
    <name type="scientific">Sinosporangium siamense</name>
    <dbReference type="NCBI Taxonomy" id="1367973"/>
    <lineage>
        <taxon>Bacteria</taxon>
        <taxon>Bacillati</taxon>
        <taxon>Actinomycetota</taxon>
        <taxon>Actinomycetes</taxon>
        <taxon>Streptosporangiales</taxon>
        <taxon>Streptosporangiaceae</taxon>
        <taxon>Sinosporangium</taxon>
    </lineage>
</organism>
<evidence type="ECO:0000313" key="8">
    <source>
        <dbReference type="EMBL" id="GII92751.1"/>
    </source>
</evidence>
<keyword evidence="5" id="KW-0560">Oxidoreductase</keyword>
<evidence type="ECO:0000256" key="4">
    <source>
        <dbReference type="ARBA" id="ARBA00022827"/>
    </source>
</evidence>
<name>A0A919RF48_9ACTN</name>
<feature type="region of interest" description="Disordered" evidence="6">
    <location>
        <begin position="1"/>
        <end position="21"/>
    </location>
</feature>
<dbReference type="GO" id="GO:0019139">
    <property type="term" value="F:cytokinin dehydrogenase activity"/>
    <property type="evidence" value="ECO:0007669"/>
    <property type="project" value="InterPro"/>
</dbReference>
<dbReference type="Gene3D" id="3.30.43.10">
    <property type="entry name" value="Uridine Diphospho-n-acetylenolpyruvylglucosamine Reductase, domain 2"/>
    <property type="match status" value="1"/>
</dbReference>
<dbReference type="RefSeq" id="WP_204025774.1">
    <property type="nucleotide sequence ID" value="NZ_BOOW01000018.1"/>
</dbReference>
<evidence type="ECO:0000313" key="9">
    <source>
        <dbReference type="Proteomes" id="UP000606172"/>
    </source>
</evidence>
<dbReference type="InterPro" id="IPR036318">
    <property type="entry name" value="FAD-bd_PCMH-like_sf"/>
</dbReference>
<dbReference type="InterPro" id="IPR006094">
    <property type="entry name" value="Oxid_FAD_bind_N"/>
</dbReference>
<comment type="caution">
    <text evidence="8">The sequence shown here is derived from an EMBL/GenBank/DDBJ whole genome shotgun (WGS) entry which is preliminary data.</text>
</comment>
<dbReference type="Gene3D" id="3.30.465.10">
    <property type="match status" value="1"/>
</dbReference>
<dbReference type="Proteomes" id="UP000606172">
    <property type="component" value="Unassembled WGS sequence"/>
</dbReference>